<gene>
    <name evidence="12" type="ORF">DARMORV10_C02P38430.1</name>
</gene>
<evidence type="ECO:0000313" key="12">
    <source>
        <dbReference type="EMBL" id="CAF1915845.1"/>
    </source>
</evidence>
<evidence type="ECO:0000256" key="1">
    <source>
        <dbReference type="ARBA" id="ARBA00004395"/>
    </source>
</evidence>
<comment type="subcellular location">
    <subcellularLocation>
        <location evidence="1">Golgi apparatus membrane</location>
        <topology evidence="1">Peripheral membrane protein</topology>
    </subcellularLocation>
</comment>
<dbReference type="GO" id="GO:0000139">
    <property type="term" value="C:Golgi membrane"/>
    <property type="evidence" value="ECO:0007669"/>
    <property type="project" value="UniProtKB-SubCell"/>
</dbReference>
<evidence type="ECO:0000256" key="9">
    <source>
        <dbReference type="SAM" id="MobiDB-lite"/>
    </source>
</evidence>
<dbReference type="Pfam" id="PF20663">
    <property type="entry name" value="COG4_N"/>
    <property type="match status" value="1"/>
</dbReference>
<keyword evidence="5" id="KW-0653">Protein transport</keyword>
<evidence type="ECO:0000256" key="7">
    <source>
        <dbReference type="ARBA" id="ARBA00023136"/>
    </source>
</evidence>
<dbReference type="GO" id="GO:0015031">
    <property type="term" value="P:protein transport"/>
    <property type="evidence" value="ECO:0007669"/>
    <property type="project" value="UniProtKB-KW"/>
</dbReference>
<organism evidence="12">
    <name type="scientific">Brassica napus</name>
    <name type="common">Rape</name>
    <dbReference type="NCBI Taxonomy" id="3708"/>
    <lineage>
        <taxon>Eukaryota</taxon>
        <taxon>Viridiplantae</taxon>
        <taxon>Streptophyta</taxon>
        <taxon>Embryophyta</taxon>
        <taxon>Tracheophyta</taxon>
        <taxon>Spermatophyta</taxon>
        <taxon>Magnoliopsida</taxon>
        <taxon>eudicotyledons</taxon>
        <taxon>Gunneridae</taxon>
        <taxon>Pentapetalae</taxon>
        <taxon>rosids</taxon>
        <taxon>malvids</taxon>
        <taxon>Brassicales</taxon>
        <taxon>Brassicaceae</taxon>
        <taxon>Brassiceae</taxon>
        <taxon>Brassica</taxon>
    </lineage>
</organism>
<evidence type="ECO:0000256" key="4">
    <source>
        <dbReference type="ARBA" id="ARBA00022448"/>
    </source>
</evidence>
<protein>
    <recommendedName>
        <fullName evidence="3">Conserved oligomeric Golgi complex subunit 4</fullName>
    </recommendedName>
    <alternativeName>
        <fullName evidence="8">Component of oligomeric Golgi complex 4</fullName>
    </alternativeName>
</protein>
<evidence type="ECO:0000259" key="11">
    <source>
        <dbReference type="Pfam" id="PF20663"/>
    </source>
</evidence>
<dbReference type="InterPro" id="IPR048682">
    <property type="entry name" value="COG4"/>
</dbReference>
<feature type="domain" description="COG4 transport protein middle alpha-helical bundle" evidence="10">
    <location>
        <begin position="201"/>
        <end position="261"/>
    </location>
</feature>
<keyword evidence="7" id="KW-0472">Membrane</keyword>
<dbReference type="InterPro" id="IPR048680">
    <property type="entry name" value="COG4_N"/>
</dbReference>
<keyword evidence="4" id="KW-0813">Transport</keyword>
<sequence>MYKQKGIRCSDAPAKSTTGSMDKLAKGTSYSGAPPNSPAGIYFTYVTSDLEPYVVGHKKLINRQHPKSIQFSRVMASANFFTIGYSRVIKKRRDGFTYGLAEKRGKPLSLLSLLSDITLSRIEAIVERGNCIEGVMTALESEDYGSAAKFVQRFLQIDAQYKDSGSDQREQLLESKKQLEGIAKKKLLAAIDQRDHTSILRFVRLYSPLGMEEEGLQLYVGYLKKVITMRGRIVHENVVELMEQGVTQVNFVGCLTNLFKTL</sequence>
<dbReference type="InterPro" id="IPR013167">
    <property type="entry name" value="COG4_M"/>
</dbReference>
<name>A0A816KEU0_BRANA</name>
<proteinExistence type="inferred from homology"/>
<dbReference type="Pfam" id="PF08318">
    <property type="entry name" value="COG4_m"/>
    <property type="match status" value="1"/>
</dbReference>
<feature type="domain" description="Conserved oligomeric Golgi complex subunit 4 N-terminal" evidence="11">
    <location>
        <begin position="118"/>
        <end position="160"/>
    </location>
</feature>
<feature type="region of interest" description="Disordered" evidence="9">
    <location>
        <begin position="1"/>
        <end position="32"/>
    </location>
</feature>
<evidence type="ECO:0000256" key="6">
    <source>
        <dbReference type="ARBA" id="ARBA00023034"/>
    </source>
</evidence>
<evidence type="ECO:0000256" key="5">
    <source>
        <dbReference type="ARBA" id="ARBA00022927"/>
    </source>
</evidence>
<dbReference type="PANTHER" id="PTHR24016:SF0">
    <property type="entry name" value="CONSERVED OLIGOMERIC GOLGI COMPLEX SUBUNIT 4"/>
    <property type="match status" value="1"/>
</dbReference>
<dbReference type="PANTHER" id="PTHR24016">
    <property type="entry name" value="CONSERVED OLIGOMERIC GOLGI COMPLEX SUBUNIT 4"/>
    <property type="match status" value="1"/>
</dbReference>
<accession>A0A816KEU0</accession>
<reference evidence="12" key="1">
    <citation type="submission" date="2021-01" db="EMBL/GenBank/DDBJ databases">
        <authorList>
            <consortium name="Genoscope - CEA"/>
            <person name="William W."/>
        </authorList>
    </citation>
    <scope>NUCLEOTIDE SEQUENCE</scope>
</reference>
<keyword evidence="6" id="KW-0333">Golgi apparatus</keyword>
<evidence type="ECO:0000256" key="2">
    <source>
        <dbReference type="ARBA" id="ARBA00009215"/>
    </source>
</evidence>
<dbReference type="AlphaFoldDB" id="A0A816KEU0"/>
<dbReference type="Proteomes" id="UP001295469">
    <property type="component" value="Chromosome C02"/>
</dbReference>
<evidence type="ECO:0000259" key="10">
    <source>
        <dbReference type="Pfam" id="PF08318"/>
    </source>
</evidence>
<comment type="similarity">
    <text evidence="2">Belongs to the COG4 family.</text>
</comment>
<dbReference type="EMBL" id="HG994366">
    <property type="protein sequence ID" value="CAF1915845.1"/>
    <property type="molecule type" value="Genomic_DNA"/>
</dbReference>
<evidence type="ECO:0000256" key="3">
    <source>
        <dbReference type="ARBA" id="ARBA00020975"/>
    </source>
</evidence>
<evidence type="ECO:0000256" key="8">
    <source>
        <dbReference type="ARBA" id="ARBA00031340"/>
    </source>
</evidence>